<feature type="compositionally biased region" description="Basic and acidic residues" evidence="1">
    <location>
        <begin position="390"/>
        <end position="399"/>
    </location>
</feature>
<dbReference type="PANTHER" id="PTHR15503:SF22">
    <property type="entry name" value="TRANSPOSON TY3-I GAG POLYPROTEIN"/>
    <property type="match status" value="1"/>
</dbReference>
<feature type="region of interest" description="Disordered" evidence="1">
    <location>
        <begin position="207"/>
        <end position="281"/>
    </location>
</feature>
<dbReference type="Proteomes" id="UP000510686">
    <property type="component" value="Chromosome 3"/>
</dbReference>
<reference evidence="3 4" key="1">
    <citation type="submission" date="2020-07" db="EMBL/GenBank/DDBJ databases">
        <title>Telomere length de novo assembly of all 7 chromosomes of the fungus, Metarhizium brunneum, using a novel assembly pipeline.</title>
        <authorList>
            <person name="Saud z."/>
            <person name="Kortsinoglou A."/>
            <person name="Kouvelis V.N."/>
            <person name="Butt T.M."/>
        </authorList>
    </citation>
    <scope>NUCLEOTIDE SEQUENCE [LARGE SCALE GENOMIC DNA]</scope>
    <source>
        <strain evidence="3 4">4556</strain>
    </source>
</reference>
<dbReference type="OrthoDB" id="5151719at2759"/>
<proteinExistence type="predicted"/>
<keyword evidence="4" id="KW-1185">Reference proteome</keyword>
<feature type="compositionally biased region" description="Polar residues" evidence="1">
    <location>
        <begin position="217"/>
        <end position="231"/>
    </location>
</feature>
<name>A0A7D5Z4U4_9HYPO</name>
<feature type="compositionally biased region" description="Polar residues" evidence="1">
    <location>
        <begin position="248"/>
        <end position="270"/>
    </location>
</feature>
<dbReference type="GeneID" id="26247845"/>
<evidence type="ECO:0000313" key="3">
    <source>
        <dbReference type="EMBL" id="QLI68946.1"/>
    </source>
</evidence>
<organism evidence="3 4">
    <name type="scientific">Metarhizium brunneum</name>
    <dbReference type="NCBI Taxonomy" id="500148"/>
    <lineage>
        <taxon>Eukaryota</taxon>
        <taxon>Fungi</taxon>
        <taxon>Dikarya</taxon>
        <taxon>Ascomycota</taxon>
        <taxon>Pezizomycotina</taxon>
        <taxon>Sordariomycetes</taxon>
        <taxon>Hypocreomycetidae</taxon>
        <taxon>Hypocreales</taxon>
        <taxon>Clavicipitaceae</taxon>
        <taxon>Metarhizium</taxon>
    </lineage>
</organism>
<feature type="compositionally biased region" description="Basic and acidic residues" evidence="1">
    <location>
        <begin position="271"/>
        <end position="281"/>
    </location>
</feature>
<feature type="region of interest" description="Disordered" evidence="1">
    <location>
        <begin position="390"/>
        <end position="449"/>
    </location>
</feature>
<dbReference type="Pfam" id="PF03732">
    <property type="entry name" value="Retrotrans_gag"/>
    <property type="match status" value="1"/>
</dbReference>
<evidence type="ECO:0000313" key="4">
    <source>
        <dbReference type="Proteomes" id="UP000510686"/>
    </source>
</evidence>
<dbReference type="RefSeq" id="XP_065986704.1">
    <property type="nucleotide sequence ID" value="XM_066130831.1"/>
</dbReference>
<dbReference type="InterPro" id="IPR032567">
    <property type="entry name" value="RTL1-rel"/>
</dbReference>
<sequence>MIELMRLRQQVEQLSLERQILMSGQKDLGEITKPKAPGPYDSNPRMLQEFLTQLRAYHRFYPNKLTDVQAKVLHAGGYITGTALTWFEPIIRDYLTNARDDQEDKTKEIFANYKKFKKAIKKTFRSTDKVRTAIIHIDQLRQKGSTSDYTARFRQVTSVLDWEDEPLMSAFFKGLKEEIKDKLYKEDIPNNFSDYMAIAVQIDNRQYQRRMQKQQERGTWNPTGRRGQQANQKRRREEPIAYGKKRNATTTENQDISPINTRNPGKNRSQYQKEKNEVTEPEVEHKNLNWTFCYNDNCYVHISSKQETGWFPKEPRKPRKKIVNFVGNRLQVAKQLVQEELDKQSMEKKTLTITGRKELHELKSPEYLDEDSHQEILNWVRQQAEARKIRREQQHREEQDAQILTPLDEPEDRVREISVDDDNAILDTPEASEDKQSEEETPAGLTATQEQAIQRYFPAPTGKHFAIPIIAVDTTTILRNPTL</sequence>
<dbReference type="EMBL" id="CP058934">
    <property type="protein sequence ID" value="QLI68946.1"/>
    <property type="molecule type" value="Genomic_DNA"/>
</dbReference>
<dbReference type="KEGG" id="mbrn:26247845"/>
<dbReference type="AlphaFoldDB" id="A0A7D5Z4U4"/>
<dbReference type="PANTHER" id="PTHR15503">
    <property type="entry name" value="LDOC1 RELATED"/>
    <property type="match status" value="1"/>
</dbReference>
<evidence type="ECO:0000256" key="1">
    <source>
        <dbReference type="SAM" id="MobiDB-lite"/>
    </source>
</evidence>
<dbReference type="InterPro" id="IPR005162">
    <property type="entry name" value="Retrotrans_gag_dom"/>
</dbReference>
<evidence type="ECO:0000259" key="2">
    <source>
        <dbReference type="Pfam" id="PF03732"/>
    </source>
</evidence>
<accession>A0A7D5Z4U4</accession>
<gene>
    <name evidence="3" type="primary">RTL1_0</name>
    <name evidence="3" type="ORF">G6M90_00g066530</name>
</gene>
<feature type="domain" description="Retrotransposon gag" evidence="2">
    <location>
        <begin position="79"/>
        <end position="177"/>
    </location>
</feature>
<protein>
    <submittedName>
        <fullName evidence="3">Retrotransposon-like protein 1</fullName>
    </submittedName>
</protein>